<evidence type="ECO:0008006" key="4">
    <source>
        <dbReference type="Google" id="ProtNLM"/>
    </source>
</evidence>
<feature type="signal peptide" evidence="1">
    <location>
        <begin position="1"/>
        <end position="23"/>
    </location>
</feature>
<name>A0A7D4CSN7_9BACT</name>
<dbReference type="GO" id="GO:0019867">
    <property type="term" value="C:outer membrane"/>
    <property type="evidence" value="ECO:0007669"/>
    <property type="project" value="InterPro"/>
</dbReference>
<dbReference type="Proteomes" id="UP000500961">
    <property type="component" value="Chromosome"/>
</dbReference>
<evidence type="ECO:0000313" key="3">
    <source>
        <dbReference type="Proteomes" id="UP000500961"/>
    </source>
</evidence>
<feature type="chain" id="PRO_5029583923" description="LptE family protein" evidence="1">
    <location>
        <begin position="24"/>
        <end position="171"/>
    </location>
</feature>
<proteinExistence type="predicted"/>
<keyword evidence="1" id="KW-0732">Signal</keyword>
<dbReference type="EMBL" id="CP041345">
    <property type="protein sequence ID" value="QKG80905.1"/>
    <property type="molecule type" value="Genomic_DNA"/>
</dbReference>
<accession>A0A7D4CSN7</accession>
<organism evidence="2 3">
    <name type="scientific">Tenuifilum thalassicum</name>
    <dbReference type="NCBI Taxonomy" id="2590900"/>
    <lineage>
        <taxon>Bacteria</taxon>
        <taxon>Pseudomonadati</taxon>
        <taxon>Bacteroidota</taxon>
        <taxon>Bacteroidia</taxon>
        <taxon>Bacteroidales</taxon>
        <taxon>Tenuifilaceae</taxon>
        <taxon>Tenuifilum</taxon>
    </lineage>
</organism>
<protein>
    <recommendedName>
        <fullName evidence="4">LptE family protein</fullName>
    </recommendedName>
</protein>
<evidence type="ECO:0000256" key="1">
    <source>
        <dbReference type="SAM" id="SignalP"/>
    </source>
</evidence>
<evidence type="ECO:0000313" key="2">
    <source>
        <dbReference type="EMBL" id="QKG80905.1"/>
    </source>
</evidence>
<dbReference type="AlphaFoldDB" id="A0A7D4CSN7"/>
<dbReference type="InterPro" id="IPR007485">
    <property type="entry name" value="LPS_assembly_LptE"/>
</dbReference>
<sequence>MIKRKVAALLILLFALLSQNSCKVSYTFTGASIPPEAKTFSVELFQNLASIVNPTLANYITEELKNRFLTQTSLSPVQDFGDFAFSGQIVTYNIAPSAIQGNEIAAQNRLTISVKVKFVNAIDPKQSFDKTFTQYAVFDSNQNFAQVEQSLVQEIVEKLVDDIFNAAASNW</sequence>
<gene>
    <name evidence="2" type="ORF">FHG85_11740</name>
</gene>
<dbReference type="RefSeq" id="WP_173076120.1">
    <property type="nucleotide sequence ID" value="NZ_CP041345.1"/>
</dbReference>
<dbReference type="Pfam" id="PF04390">
    <property type="entry name" value="LptE"/>
    <property type="match status" value="1"/>
</dbReference>
<dbReference type="GO" id="GO:0043165">
    <property type="term" value="P:Gram-negative-bacterium-type cell outer membrane assembly"/>
    <property type="evidence" value="ECO:0007669"/>
    <property type="project" value="InterPro"/>
</dbReference>
<reference evidence="2 3" key="1">
    <citation type="submission" date="2019-07" db="EMBL/GenBank/DDBJ databases">
        <title>Thalassofilum flectens gen. nov., sp. nov., a novel moderate thermophilic anaerobe from a shallow sea hot spring in Kunashir Island (Russia), representing a new family in the order Bacteroidales, and proposal of Thalassofilacea fam. nov.</title>
        <authorList>
            <person name="Kochetkova T.V."/>
            <person name="Podosokorskaya O.A."/>
            <person name="Novikov A."/>
            <person name="Elcheninov A.G."/>
            <person name="Toshchakov S.V."/>
            <person name="Kublanov I.V."/>
        </authorList>
    </citation>
    <scope>NUCLEOTIDE SEQUENCE [LARGE SCALE GENOMIC DNA]</scope>
    <source>
        <strain evidence="2 3">38-H</strain>
    </source>
</reference>
<keyword evidence="3" id="KW-1185">Reference proteome</keyword>
<dbReference type="KEGG" id="ttz:FHG85_11740"/>